<feature type="region of interest" description="Disordered" evidence="10">
    <location>
        <begin position="722"/>
        <end position="754"/>
    </location>
</feature>
<evidence type="ECO:0000313" key="13">
    <source>
        <dbReference type="Proteomes" id="UP001652700"/>
    </source>
</evidence>
<dbReference type="PROSITE" id="PS00498">
    <property type="entry name" value="TYROSINASE_2"/>
    <property type="match status" value="1"/>
</dbReference>
<evidence type="ECO:0000256" key="8">
    <source>
        <dbReference type="ARBA" id="ARBA00023033"/>
    </source>
</evidence>
<keyword evidence="8" id="KW-0503">Monooxygenase</keyword>
<dbReference type="InterPro" id="IPR037020">
    <property type="entry name" value="Hemocyanin_C_sf"/>
</dbReference>
<comment type="subcellular location">
    <subcellularLocation>
        <location evidence="2">Secreted</location>
    </subcellularLocation>
</comment>
<evidence type="ECO:0000259" key="11">
    <source>
        <dbReference type="PROSITE" id="PS00498"/>
    </source>
</evidence>
<dbReference type="InterPro" id="IPR005203">
    <property type="entry name" value="Hemocyanin_C"/>
</dbReference>
<keyword evidence="7" id="KW-0186">Copper</keyword>
<dbReference type="SUPFAM" id="SSF81296">
    <property type="entry name" value="E set domains"/>
    <property type="match status" value="1"/>
</dbReference>
<evidence type="ECO:0000256" key="5">
    <source>
        <dbReference type="ARBA" id="ARBA00022723"/>
    </source>
</evidence>
<keyword evidence="5" id="KW-0479">Metal-binding</keyword>
<keyword evidence="6" id="KW-0560">Oxidoreductase</keyword>
<evidence type="ECO:0000256" key="1">
    <source>
        <dbReference type="ARBA" id="ARBA00001973"/>
    </source>
</evidence>
<evidence type="ECO:0000256" key="10">
    <source>
        <dbReference type="SAM" id="MobiDB-lite"/>
    </source>
</evidence>
<comment type="cofactor">
    <cofactor evidence="1">
        <name>Cu(2+)</name>
        <dbReference type="ChEBI" id="CHEBI:29036"/>
    </cofactor>
</comment>
<dbReference type="SUPFAM" id="SSF48056">
    <property type="entry name" value="Di-copper centre-containing domain"/>
    <property type="match status" value="1"/>
</dbReference>
<dbReference type="InterPro" id="IPR013788">
    <property type="entry name" value="Hemocyanin/hexamerin"/>
</dbReference>
<dbReference type="PROSITE" id="PS00209">
    <property type="entry name" value="HEMOCYANIN_1"/>
    <property type="match status" value="1"/>
</dbReference>
<organism evidence="12 13">
    <name type="scientific">Diabrotica virgifera virgifera</name>
    <name type="common">western corn rootworm</name>
    <dbReference type="NCBI Taxonomy" id="50390"/>
    <lineage>
        <taxon>Eukaryota</taxon>
        <taxon>Metazoa</taxon>
        <taxon>Ecdysozoa</taxon>
        <taxon>Arthropoda</taxon>
        <taxon>Hexapoda</taxon>
        <taxon>Insecta</taxon>
        <taxon>Pterygota</taxon>
        <taxon>Neoptera</taxon>
        <taxon>Endopterygota</taxon>
        <taxon>Coleoptera</taxon>
        <taxon>Polyphaga</taxon>
        <taxon>Cucujiformia</taxon>
        <taxon>Chrysomeloidea</taxon>
        <taxon>Chrysomelidae</taxon>
        <taxon>Galerucinae</taxon>
        <taxon>Diabroticina</taxon>
        <taxon>Diabroticites</taxon>
        <taxon>Diabrotica</taxon>
    </lineage>
</organism>
<evidence type="ECO:0000256" key="6">
    <source>
        <dbReference type="ARBA" id="ARBA00023002"/>
    </source>
</evidence>
<dbReference type="InterPro" id="IPR008922">
    <property type="entry name" value="Di-copper_centre_dom_sf"/>
</dbReference>
<evidence type="ECO:0000256" key="2">
    <source>
        <dbReference type="ARBA" id="ARBA00004613"/>
    </source>
</evidence>
<dbReference type="Pfam" id="PF00372">
    <property type="entry name" value="Hemocyanin_M"/>
    <property type="match status" value="1"/>
</dbReference>
<dbReference type="Gene3D" id="1.10.1280.10">
    <property type="entry name" value="Di-copper center containing domain from catechol oxidase"/>
    <property type="match status" value="1"/>
</dbReference>
<dbReference type="Gene3D" id="2.60.40.1520">
    <property type="entry name" value="Hemocyanin, C-terminal domain"/>
    <property type="match status" value="1"/>
</dbReference>
<dbReference type="Pfam" id="PF03722">
    <property type="entry name" value="Hemocyanin_N"/>
    <property type="match status" value="1"/>
</dbReference>
<comment type="similarity">
    <text evidence="3">Belongs to the tyrosinase family.</text>
</comment>
<dbReference type="InterPro" id="IPR000896">
    <property type="entry name" value="Hemocyanin/hexamerin_mid_dom"/>
</dbReference>
<dbReference type="Gene3D" id="1.20.1370.10">
    <property type="entry name" value="Hemocyanin, N-terminal domain"/>
    <property type="match status" value="1"/>
</dbReference>
<dbReference type="InterPro" id="IPR014756">
    <property type="entry name" value="Ig_E-set"/>
</dbReference>
<name>A0ABM5KLF3_DIAVI</name>
<evidence type="ECO:0000256" key="9">
    <source>
        <dbReference type="ARBA" id="ARBA00023157"/>
    </source>
</evidence>
<evidence type="ECO:0000256" key="3">
    <source>
        <dbReference type="ARBA" id="ARBA00009928"/>
    </source>
</evidence>
<dbReference type="InterPro" id="IPR005204">
    <property type="entry name" value="Hemocyanin_N"/>
</dbReference>
<dbReference type="GeneID" id="114334252"/>
<feature type="domain" description="Tyrosinase copper-binding" evidence="11">
    <location>
        <begin position="435"/>
        <end position="446"/>
    </location>
</feature>
<dbReference type="EnsemblMetazoa" id="XM_050655070.1">
    <property type="protein sequence ID" value="XP_050511027.1"/>
    <property type="gene ID" value="LOC114334252"/>
</dbReference>
<sequence length="754" mass="87819">MMKAKECLLFLFDRPKEPLSIPKGPDGVRFDVPKEYLKEEYQNIVEKHQQWQLIPTIAKLRITPRTPFSADDYDEDRIPYDDDKSHHDKKTVRVKPIKLPSLAEITEIGKNENFSLFIPKHQKLQKHQSIAAKLTSLFMEMKDCDELLSLACYARERVNPLLFHYALSVALLHRTDTRDLDLPSVVFSFPDRYIDRTVFGKVPEVTALAEGERTPITIPMNYTASNLEDEHRIAYFREDIGINLHHWHWHLVYPMEGNRDIVNKDRRGELFYYMHQQIIARYNFERLCNGLNRVEKFTNFNDPILEAYYPKLHSKVSNRDYPARVSNMRWQNLKRDRDDLCVDVEQMERWRHRIYNAIHRGYATDKQRNSVELTENEGIDILGNMLESSILSPDRDFYGNFHNMGHNFAAYIHDPDFRHQECIGVMGDSSTAMRDPFFYRWHATIDDIFQNHKDTLPGYTEKQLGFENVVVQDVKVQTQGAPVNTLQTYWQQSQIDLSRGLDFLQAGGAVPVKFIHLQHKLFAYEITVNNANSSPTVGTCRIFMAPKFDERGNPWVFKHQKNMFIELDKFRVNLKSGQNSITRKSSESSVTIPFGRTFRDLDKNRPDETDVKATTKFDFCGCGWPENMLIPKGNERFEAELFVMISDYSDDKVPNSDTEKSCDAGSYCGLRDNQYPDRRSMGYPFDRQPRRPTESTNSITLQQFLTPNMKVTDVFIQFNNQVDTAPEVNEPPTDEPLETSPKKEKEPGHIFAAD</sequence>
<dbReference type="InterPro" id="IPR002227">
    <property type="entry name" value="Tyrosinase_Cu-bd"/>
</dbReference>
<dbReference type="RefSeq" id="XP_050511027.1">
    <property type="nucleotide sequence ID" value="XM_050655070.1"/>
</dbReference>
<keyword evidence="13" id="KW-1185">Reference proteome</keyword>
<evidence type="ECO:0000256" key="4">
    <source>
        <dbReference type="ARBA" id="ARBA00022525"/>
    </source>
</evidence>
<dbReference type="PRINTS" id="PR00187">
    <property type="entry name" value="HAEMOCYANIN"/>
</dbReference>
<dbReference type="Pfam" id="PF03723">
    <property type="entry name" value="Hemocyanin_C"/>
    <property type="match status" value="1"/>
</dbReference>
<reference evidence="12" key="1">
    <citation type="submission" date="2025-05" db="UniProtKB">
        <authorList>
            <consortium name="EnsemblMetazoa"/>
        </authorList>
    </citation>
    <scope>IDENTIFICATION</scope>
</reference>
<dbReference type="Proteomes" id="UP001652700">
    <property type="component" value="Unplaced"/>
</dbReference>
<evidence type="ECO:0000256" key="7">
    <source>
        <dbReference type="ARBA" id="ARBA00023008"/>
    </source>
</evidence>
<evidence type="ECO:0000313" key="12">
    <source>
        <dbReference type="EnsemblMetazoa" id="XP_050511027.1"/>
    </source>
</evidence>
<dbReference type="PANTHER" id="PTHR11511:SF4">
    <property type="entry name" value="PHENOLOXIDASE 2-RELATED"/>
    <property type="match status" value="1"/>
</dbReference>
<keyword evidence="9" id="KW-1015">Disulfide bond</keyword>
<accession>A0ABM5KLF3</accession>
<dbReference type="InterPro" id="IPR036697">
    <property type="entry name" value="Hemocyanin_N_sf"/>
</dbReference>
<proteinExistence type="inferred from homology"/>
<protein>
    <recommendedName>
        <fullName evidence="11">Tyrosinase copper-binding domain-containing protein</fullName>
    </recommendedName>
</protein>
<dbReference type="PROSITE" id="PS00210">
    <property type="entry name" value="HEMOCYANIN_2"/>
    <property type="match status" value="1"/>
</dbReference>
<keyword evidence="4" id="KW-0964">Secreted</keyword>
<dbReference type="SUPFAM" id="SSF48050">
    <property type="entry name" value="Hemocyanin, N-terminal domain"/>
    <property type="match status" value="1"/>
</dbReference>
<dbReference type="PANTHER" id="PTHR11511">
    <property type="entry name" value="LARVAL STORAGE PROTEIN/PHENOLOXIDASE"/>
    <property type="match status" value="1"/>
</dbReference>